<dbReference type="KEGG" id="pbr:PB2503_04907"/>
<keyword evidence="2" id="KW-1185">Reference proteome</keyword>
<dbReference type="RefSeq" id="WP_013300030.1">
    <property type="nucleotide sequence ID" value="NC_014414.1"/>
</dbReference>
<dbReference type="OrthoDB" id="7870598at2"/>
<dbReference type="EMBL" id="CP002156">
    <property type="protein sequence ID" value="ADM09056.1"/>
    <property type="molecule type" value="Genomic_DNA"/>
</dbReference>
<dbReference type="AlphaFoldDB" id="E0TFP1"/>
<sequence>MRRPLSRHTPLVLGAGLMALGLGVRQWRPTALELPKRPRRQSHDRGARKAARVTRDGLARFLPKNMNESIGNSLMVMGVGLIAVRLLDDWVEDSERLF</sequence>
<evidence type="ECO:0000313" key="1">
    <source>
        <dbReference type="EMBL" id="ADM09056.1"/>
    </source>
</evidence>
<organism evidence="1 2">
    <name type="scientific">Parvularcula bermudensis (strain ATCC BAA-594 / HTCC2503 / KCTC 12087)</name>
    <dbReference type="NCBI Taxonomy" id="314260"/>
    <lineage>
        <taxon>Bacteria</taxon>
        <taxon>Pseudomonadati</taxon>
        <taxon>Pseudomonadota</taxon>
        <taxon>Alphaproteobacteria</taxon>
        <taxon>Parvularculales</taxon>
        <taxon>Parvularculaceae</taxon>
        <taxon>Parvularcula</taxon>
    </lineage>
</organism>
<dbReference type="GO" id="GO:0016740">
    <property type="term" value="F:transferase activity"/>
    <property type="evidence" value="ECO:0007669"/>
    <property type="project" value="UniProtKB-KW"/>
</dbReference>
<reference evidence="1 2" key="2">
    <citation type="journal article" date="2011" name="J. Bacteriol.">
        <title>Complete genome sequence of strain HTCC2503T of Parvularcula bermudensis, the type species of the order "Parvularculales" in the class Alphaproteobacteria.</title>
        <authorList>
            <person name="Oh H.M."/>
            <person name="Kang I."/>
            <person name="Vergin K.L."/>
            <person name="Kang D."/>
            <person name="Rhee K.H."/>
            <person name="Giovannoni S.J."/>
            <person name="Cho J.C."/>
        </authorList>
    </citation>
    <scope>NUCLEOTIDE SEQUENCE [LARGE SCALE GENOMIC DNA]</scope>
    <source>
        <strain evidence="2">ATCC BAA-594 / HTCC2503 / KCTC 12087</strain>
    </source>
</reference>
<gene>
    <name evidence="1" type="ordered locus">PB2503_04907</name>
</gene>
<accession>E0TFP1</accession>
<proteinExistence type="predicted"/>
<dbReference type="Proteomes" id="UP000001302">
    <property type="component" value="Chromosome"/>
</dbReference>
<reference evidence="2" key="1">
    <citation type="submission" date="2010-08" db="EMBL/GenBank/DDBJ databases">
        <title>Genome sequence of Parvularcula bermudensis HTCC2503.</title>
        <authorList>
            <person name="Kang D.-M."/>
            <person name="Oh H.-M."/>
            <person name="Cho J.-C."/>
        </authorList>
    </citation>
    <scope>NUCLEOTIDE SEQUENCE [LARGE SCALE GENOMIC DNA]</scope>
    <source>
        <strain evidence="2">ATCC BAA-594 / HTCC2503 / KCTC 12087</strain>
    </source>
</reference>
<name>E0TFP1_PARBH</name>
<evidence type="ECO:0000313" key="2">
    <source>
        <dbReference type="Proteomes" id="UP000001302"/>
    </source>
</evidence>
<dbReference type="HOGENOM" id="CLU_182251_0_0_5"/>
<protein>
    <submittedName>
        <fullName evidence="1">Glucosyltransferase MdoH</fullName>
    </submittedName>
</protein>
<keyword evidence="1" id="KW-0808">Transferase</keyword>
<dbReference type="eggNOG" id="ENOG50334UJ">
    <property type="taxonomic scope" value="Bacteria"/>
</dbReference>